<keyword evidence="1" id="KW-1133">Transmembrane helix</keyword>
<feature type="transmembrane region" description="Helical" evidence="1">
    <location>
        <begin position="179"/>
        <end position="197"/>
    </location>
</feature>
<protein>
    <submittedName>
        <fullName evidence="2">Uncharacterized protein</fullName>
    </submittedName>
</protein>
<comment type="caution">
    <text evidence="2">The sequence shown here is derived from an EMBL/GenBank/DDBJ whole genome shotgun (WGS) entry which is preliminary data.</text>
</comment>
<proteinExistence type="predicted"/>
<reference evidence="2" key="1">
    <citation type="journal article" date="2020" name="mSystems">
        <title>Genome- and Community-Level Interaction Insights into Carbon Utilization and Element Cycling Functions of Hydrothermarchaeota in Hydrothermal Sediment.</title>
        <authorList>
            <person name="Zhou Z."/>
            <person name="Liu Y."/>
            <person name="Xu W."/>
            <person name="Pan J."/>
            <person name="Luo Z.H."/>
            <person name="Li M."/>
        </authorList>
    </citation>
    <scope>NUCLEOTIDE SEQUENCE [LARGE SCALE GENOMIC DNA]</scope>
    <source>
        <strain evidence="2">SpSt-23</strain>
    </source>
</reference>
<accession>A0A7C2FD60</accession>
<dbReference type="AlphaFoldDB" id="A0A7C2FD60"/>
<gene>
    <name evidence="2" type="ORF">ENP55_04695</name>
</gene>
<evidence type="ECO:0000313" key="2">
    <source>
        <dbReference type="EMBL" id="HEF87578.1"/>
    </source>
</evidence>
<name>A0A7C2FD60_9CREN</name>
<feature type="transmembrane region" description="Helical" evidence="1">
    <location>
        <begin position="130"/>
        <end position="147"/>
    </location>
</feature>
<dbReference type="EMBL" id="DSJT01000023">
    <property type="protein sequence ID" value="HEF87578.1"/>
    <property type="molecule type" value="Genomic_DNA"/>
</dbReference>
<sequence>MKSPNEILKQQIEEVLKQLEHKDSLRVEIERLKLLSSALESGEYPPIVNNILYYSFNTALTKLFELKEYLKNRDNEIELYYLLREANTATEAYISSLKGSRRKEIIQLSLPIYLSVIVYLLGVITDPVEINILTLLLGIIGAGLTYLTIIGGYAVIIGASLLNIAVNLLAQGLKSLGSVVIHLLILVSAVTYVYIMFSLKSEKYREKLNKLFADTSQVIEKVAEPANMLEVEELLKEVSATPSGLAKQLLRYKASVMIMNGFRPEELKKTLSKYVY</sequence>
<evidence type="ECO:0000256" key="1">
    <source>
        <dbReference type="SAM" id="Phobius"/>
    </source>
</evidence>
<feature type="transmembrane region" description="Helical" evidence="1">
    <location>
        <begin position="105"/>
        <end position="124"/>
    </location>
</feature>
<organism evidence="2">
    <name type="scientific">Thermosphaera aggregans</name>
    <dbReference type="NCBI Taxonomy" id="54254"/>
    <lineage>
        <taxon>Archaea</taxon>
        <taxon>Thermoproteota</taxon>
        <taxon>Thermoprotei</taxon>
        <taxon>Desulfurococcales</taxon>
        <taxon>Desulfurococcaceae</taxon>
        <taxon>Thermosphaera</taxon>
    </lineage>
</organism>
<keyword evidence="1" id="KW-0472">Membrane</keyword>
<keyword evidence="1" id="KW-0812">Transmembrane</keyword>